<dbReference type="InterPro" id="IPR036188">
    <property type="entry name" value="FAD/NAD-bd_sf"/>
</dbReference>
<name>A0A023D6T4_ACIMT</name>
<keyword evidence="4" id="KW-0285">Flavoprotein</keyword>
<reference evidence="9 10" key="2">
    <citation type="journal article" date="2014" name="FEMS Microbiol. Lett.">
        <title>Draft genomic DNA sequence of the facultatively methylotrophic bacterium Acidomonas methanolica type strain MB58.</title>
        <authorList>
            <person name="Higashiura N."/>
            <person name="Hadano H."/>
            <person name="Hirakawa H."/>
            <person name="Matsutani M."/>
            <person name="Takabe S."/>
            <person name="Matsushita K."/>
            <person name="Azuma Y."/>
        </authorList>
    </citation>
    <scope>NUCLEOTIDE SEQUENCE [LARGE SCALE GENOMIC DNA]</scope>
    <source>
        <strain evidence="9 10">MB58</strain>
    </source>
</reference>
<dbReference type="SUPFAM" id="SSF51905">
    <property type="entry name" value="FAD/NAD(P)-binding domain"/>
    <property type="match status" value="1"/>
</dbReference>
<sequence length="400" mass="43130">MIRETEIVVAGGGPVGLAAAISLARDGREVTVIERAPEPILARPAFDGREIALTHHASNWLKSVGAWAHLPAHAISPLQTARIESGHTPRKGRALLFRAPQDGPDALGHLVANHLIRTALFAVAKVEPRVRIVCGLGITEAATSRRQARVTLENGVRYDSSLLIGADGRFSRLRQMMGIGAIVHDFHASILVCRLRHPMPHDATALQWFDEGQTIALLPVAADDRPGSVSSLVLTLPADEIEALRTMDEVSFNADITARTQERFGQMTLESARCVYPLKAVYAHRFQTTRFALLGDAAVGMHPITAHGFNLGLRGQESLARAIAEGEGDAGDPAALRSFQRRHRMATAPLFAATNGIGVIYSHDALPMLALRRAGLGIADQLAPFKRFVTGVLMDRNSPA</sequence>
<evidence type="ECO:0000256" key="5">
    <source>
        <dbReference type="ARBA" id="ARBA00022827"/>
    </source>
</evidence>
<evidence type="ECO:0000256" key="1">
    <source>
        <dbReference type="ARBA" id="ARBA00001974"/>
    </source>
</evidence>
<dbReference type="RefSeq" id="WP_042059279.1">
    <property type="nucleotide sequence ID" value="NZ_BAND01000060.1"/>
</dbReference>
<organism evidence="9 10">
    <name type="scientific">Acidomonas methanolica NBRC 104435</name>
    <dbReference type="NCBI Taxonomy" id="1231351"/>
    <lineage>
        <taxon>Bacteria</taxon>
        <taxon>Pseudomonadati</taxon>
        <taxon>Pseudomonadota</taxon>
        <taxon>Alphaproteobacteria</taxon>
        <taxon>Acetobacterales</taxon>
        <taxon>Acetobacteraceae</taxon>
        <taxon>Acidomonas</taxon>
    </lineage>
</organism>
<dbReference type="InterPro" id="IPR002938">
    <property type="entry name" value="FAD-bd"/>
</dbReference>
<evidence type="ECO:0000256" key="7">
    <source>
        <dbReference type="ARBA" id="ARBA00023033"/>
    </source>
</evidence>
<accession>A0A023D6T4</accession>
<evidence type="ECO:0000256" key="3">
    <source>
        <dbReference type="ARBA" id="ARBA00005349"/>
    </source>
</evidence>
<comment type="cofactor">
    <cofactor evidence="1">
        <name>FAD</name>
        <dbReference type="ChEBI" id="CHEBI:57692"/>
    </cofactor>
</comment>
<comment type="pathway">
    <text evidence="2">Cofactor biosynthesis; ubiquinone biosynthesis.</text>
</comment>
<keyword evidence="5" id="KW-0274">FAD</keyword>
<evidence type="ECO:0000313" key="10">
    <source>
        <dbReference type="Proteomes" id="UP000019760"/>
    </source>
</evidence>
<dbReference type="NCBIfam" id="TIGR01988">
    <property type="entry name" value="Ubi-OHases"/>
    <property type="match status" value="1"/>
</dbReference>
<keyword evidence="7 9" id="KW-0503">Monooxygenase</keyword>
<dbReference type="GO" id="GO:0071949">
    <property type="term" value="F:FAD binding"/>
    <property type="evidence" value="ECO:0007669"/>
    <property type="project" value="InterPro"/>
</dbReference>
<protein>
    <submittedName>
        <fullName evidence="9">Hydroxylase/monooxygenase</fullName>
    </submittedName>
</protein>
<dbReference type="EMBL" id="BAND01000060">
    <property type="protein sequence ID" value="GAJ29440.1"/>
    <property type="molecule type" value="Genomic_DNA"/>
</dbReference>
<proteinExistence type="inferred from homology"/>
<dbReference type="InterPro" id="IPR010971">
    <property type="entry name" value="UbiH/COQ6"/>
</dbReference>
<feature type="domain" description="FAD-binding" evidence="8">
    <location>
        <begin position="4"/>
        <end position="346"/>
    </location>
</feature>
<evidence type="ECO:0000256" key="2">
    <source>
        <dbReference type="ARBA" id="ARBA00004749"/>
    </source>
</evidence>
<keyword evidence="6" id="KW-0560">Oxidoreductase</keyword>
<dbReference type="GO" id="GO:0006744">
    <property type="term" value="P:ubiquinone biosynthetic process"/>
    <property type="evidence" value="ECO:0007669"/>
    <property type="project" value="UniProtKB-UniPathway"/>
</dbReference>
<dbReference type="PANTHER" id="PTHR43876">
    <property type="entry name" value="UBIQUINONE BIOSYNTHESIS MONOOXYGENASE COQ6, MITOCHONDRIAL"/>
    <property type="match status" value="1"/>
</dbReference>
<comment type="similarity">
    <text evidence="3">Belongs to the UbiH/COQ6 family.</text>
</comment>
<keyword evidence="10" id="KW-1185">Reference proteome</keyword>
<dbReference type="GO" id="GO:0004497">
    <property type="term" value="F:monooxygenase activity"/>
    <property type="evidence" value="ECO:0007669"/>
    <property type="project" value="UniProtKB-KW"/>
</dbReference>
<dbReference type="Pfam" id="PF01494">
    <property type="entry name" value="FAD_binding_3"/>
    <property type="match status" value="1"/>
</dbReference>
<gene>
    <name evidence="9" type="ORF">Amme_060_076</name>
</gene>
<dbReference type="AlphaFoldDB" id="A0A023D6T4"/>
<dbReference type="OrthoDB" id="9796623at2"/>
<evidence type="ECO:0000256" key="4">
    <source>
        <dbReference type="ARBA" id="ARBA00022630"/>
    </source>
</evidence>
<dbReference type="InterPro" id="IPR051205">
    <property type="entry name" value="UbiH/COQ6_monooxygenase"/>
</dbReference>
<dbReference type="Proteomes" id="UP000019760">
    <property type="component" value="Unassembled WGS sequence"/>
</dbReference>
<dbReference type="GO" id="GO:0016705">
    <property type="term" value="F:oxidoreductase activity, acting on paired donors, with incorporation or reduction of molecular oxygen"/>
    <property type="evidence" value="ECO:0007669"/>
    <property type="project" value="InterPro"/>
</dbReference>
<reference evidence="10" key="1">
    <citation type="journal article" date="2014" name="FEMS Microbiol. Lett.">
        <title>Draft Genomic DNA Sequence of the Facultatively Methylotrophic Bacterium Acidomonas methanolica type strain MB58.</title>
        <authorList>
            <person name="Higashiura N."/>
            <person name="Hadano H."/>
            <person name="Hirakawa H."/>
            <person name="Matsutani M."/>
            <person name="Takabe S."/>
            <person name="Matsushita K."/>
            <person name="Azuma Y."/>
        </authorList>
    </citation>
    <scope>NUCLEOTIDE SEQUENCE [LARGE SCALE GENOMIC DNA]</scope>
    <source>
        <strain evidence="10">MB58</strain>
    </source>
</reference>
<dbReference type="PANTHER" id="PTHR43876:SF25">
    <property type="entry name" value="MONOOXYGENASE NMA2164"/>
    <property type="match status" value="1"/>
</dbReference>
<dbReference type="PRINTS" id="PR00420">
    <property type="entry name" value="RNGMNOXGNASE"/>
</dbReference>
<evidence type="ECO:0000259" key="8">
    <source>
        <dbReference type="Pfam" id="PF01494"/>
    </source>
</evidence>
<dbReference type="Gene3D" id="3.50.50.60">
    <property type="entry name" value="FAD/NAD(P)-binding domain"/>
    <property type="match status" value="2"/>
</dbReference>
<comment type="caution">
    <text evidence="9">The sequence shown here is derived from an EMBL/GenBank/DDBJ whole genome shotgun (WGS) entry which is preliminary data.</text>
</comment>
<dbReference type="UniPathway" id="UPA00232"/>
<evidence type="ECO:0000313" key="9">
    <source>
        <dbReference type="EMBL" id="GAJ29440.1"/>
    </source>
</evidence>
<dbReference type="NCBIfam" id="NF006593">
    <property type="entry name" value="PRK09126.1"/>
    <property type="match status" value="1"/>
</dbReference>
<evidence type="ECO:0000256" key="6">
    <source>
        <dbReference type="ARBA" id="ARBA00023002"/>
    </source>
</evidence>